<dbReference type="AlphaFoldDB" id="A0A914WXB0"/>
<sequence>MKPRRRPADAPVFPFGGPRLSASDDPTRPLSRRPTISRIRSFCPLLVSVHSRRPLLELERAAAAVVQLLAARQQSSAARRPVDRTWTGGARLWVSPGRARARPFEDECPSVTDGAPLLDRRALSHRSAEWRRAEGRREAQRGAAAARHCRQATDFGEAQSNARPTPTIVVIIIIGGGEKGRGRSAPIRLADRAINAISLNCVRPPHSSSQTRSGEKRTVQTRIHYASSAAAPTTGPIVVGRRLLAGKDGGGKGGGGGLVAKTLPEV</sequence>
<dbReference type="WBParaSite" id="PSAMB.scaffold546size47644.g6774.t1">
    <property type="protein sequence ID" value="PSAMB.scaffold546size47644.g6774.t1"/>
    <property type="gene ID" value="PSAMB.scaffold546size47644.g6774"/>
</dbReference>
<feature type="region of interest" description="Disordered" evidence="1">
    <location>
        <begin position="1"/>
        <end position="32"/>
    </location>
</feature>
<evidence type="ECO:0000256" key="1">
    <source>
        <dbReference type="SAM" id="MobiDB-lite"/>
    </source>
</evidence>
<protein>
    <submittedName>
        <fullName evidence="3">Uncharacterized protein</fullName>
    </submittedName>
</protein>
<name>A0A914WXB0_9BILA</name>
<proteinExistence type="predicted"/>
<accession>A0A914WXB0</accession>
<evidence type="ECO:0000313" key="3">
    <source>
        <dbReference type="WBParaSite" id="PSAMB.scaffold546size47644.g6774.t1"/>
    </source>
</evidence>
<keyword evidence="2" id="KW-1185">Reference proteome</keyword>
<reference evidence="3" key="1">
    <citation type="submission" date="2022-11" db="UniProtKB">
        <authorList>
            <consortium name="WormBaseParasite"/>
        </authorList>
    </citation>
    <scope>IDENTIFICATION</scope>
</reference>
<dbReference type="Proteomes" id="UP000887566">
    <property type="component" value="Unplaced"/>
</dbReference>
<organism evidence="2 3">
    <name type="scientific">Plectus sambesii</name>
    <dbReference type="NCBI Taxonomy" id="2011161"/>
    <lineage>
        <taxon>Eukaryota</taxon>
        <taxon>Metazoa</taxon>
        <taxon>Ecdysozoa</taxon>
        <taxon>Nematoda</taxon>
        <taxon>Chromadorea</taxon>
        <taxon>Plectida</taxon>
        <taxon>Plectina</taxon>
        <taxon>Plectoidea</taxon>
        <taxon>Plectidae</taxon>
        <taxon>Plectus</taxon>
    </lineage>
</organism>
<evidence type="ECO:0000313" key="2">
    <source>
        <dbReference type="Proteomes" id="UP000887566"/>
    </source>
</evidence>